<evidence type="ECO:0000313" key="1">
    <source>
        <dbReference type="EMBL" id="OBJ90339.1"/>
    </source>
</evidence>
<dbReference type="AlphaFoldDB" id="A0A1A3L0Y1"/>
<dbReference type="RefSeq" id="WP_065138151.1">
    <property type="nucleotide sequence ID" value="NZ_LZLM01000013.1"/>
</dbReference>
<proteinExistence type="predicted"/>
<protein>
    <submittedName>
        <fullName evidence="1">Uncharacterized protein</fullName>
    </submittedName>
</protein>
<name>A0A1A3L0Y1_MYCAS</name>
<accession>A0A1A3L0Y1</accession>
<evidence type="ECO:0000313" key="2">
    <source>
        <dbReference type="Proteomes" id="UP000093925"/>
    </source>
</evidence>
<dbReference type="Proteomes" id="UP000093925">
    <property type="component" value="Unassembled WGS sequence"/>
</dbReference>
<organism evidence="1 2">
    <name type="scientific">Mycobacterium asiaticum</name>
    <dbReference type="NCBI Taxonomy" id="1790"/>
    <lineage>
        <taxon>Bacteria</taxon>
        <taxon>Bacillati</taxon>
        <taxon>Actinomycetota</taxon>
        <taxon>Actinomycetes</taxon>
        <taxon>Mycobacteriales</taxon>
        <taxon>Mycobacteriaceae</taxon>
        <taxon>Mycobacterium</taxon>
    </lineage>
</organism>
<reference evidence="1 2" key="1">
    <citation type="submission" date="2016-06" db="EMBL/GenBank/DDBJ databases">
        <authorList>
            <person name="Kjaerup R.B."/>
            <person name="Dalgaard T.S."/>
            <person name="Juul-Madsen H.R."/>
        </authorList>
    </citation>
    <scope>NUCLEOTIDE SEQUENCE [LARGE SCALE GENOMIC DNA]</scope>
    <source>
        <strain evidence="1 2">1276495.2</strain>
    </source>
</reference>
<comment type="caution">
    <text evidence="1">The sequence shown here is derived from an EMBL/GenBank/DDBJ whole genome shotgun (WGS) entry which is preliminary data.</text>
</comment>
<sequence>MSTDSDLDKFELDDYQHLFARTIDTRNHLFTELAAGIDALERASGTLEQLRTAPVEDVEFSHGRDGRDVAAFLDDAIRYARAAYAVVHTVIDQKTR</sequence>
<dbReference type="EMBL" id="LZLM01000013">
    <property type="protein sequence ID" value="OBJ90339.1"/>
    <property type="molecule type" value="Genomic_DNA"/>
</dbReference>
<gene>
    <name evidence="1" type="ORF">A5640_03005</name>
</gene>